<proteinExistence type="predicted"/>
<organism evidence="2 3">
    <name type="scientific">Liparis tanakae</name>
    <name type="common">Tanaka's snailfish</name>
    <dbReference type="NCBI Taxonomy" id="230148"/>
    <lineage>
        <taxon>Eukaryota</taxon>
        <taxon>Metazoa</taxon>
        <taxon>Chordata</taxon>
        <taxon>Craniata</taxon>
        <taxon>Vertebrata</taxon>
        <taxon>Euteleostomi</taxon>
        <taxon>Actinopterygii</taxon>
        <taxon>Neopterygii</taxon>
        <taxon>Teleostei</taxon>
        <taxon>Neoteleostei</taxon>
        <taxon>Acanthomorphata</taxon>
        <taxon>Eupercaria</taxon>
        <taxon>Perciformes</taxon>
        <taxon>Cottioidei</taxon>
        <taxon>Cottales</taxon>
        <taxon>Liparidae</taxon>
        <taxon>Liparis</taxon>
    </lineage>
</organism>
<feature type="compositionally biased region" description="Basic and acidic residues" evidence="1">
    <location>
        <begin position="222"/>
        <end position="246"/>
    </location>
</feature>
<feature type="region of interest" description="Disordered" evidence="1">
    <location>
        <begin position="100"/>
        <end position="126"/>
    </location>
</feature>
<comment type="caution">
    <text evidence="2">The sequence shown here is derived from an EMBL/GenBank/DDBJ whole genome shotgun (WGS) entry which is preliminary data.</text>
</comment>
<feature type="compositionally biased region" description="Basic and acidic residues" evidence="1">
    <location>
        <begin position="290"/>
        <end position="300"/>
    </location>
</feature>
<dbReference type="Proteomes" id="UP000314294">
    <property type="component" value="Unassembled WGS sequence"/>
</dbReference>
<reference evidence="2 3" key="1">
    <citation type="submission" date="2019-03" db="EMBL/GenBank/DDBJ databases">
        <title>First draft genome of Liparis tanakae, snailfish: a comprehensive survey of snailfish specific genes.</title>
        <authorList>
            <person name="Kim W."/>
            <person name="Song I."/>
            <person name="Jeong J.-H."/>
            <person name="Kim D."/>
            <person name="Kim S."/>
            <person name="Ryu S."/>
            <person name="Song J.Y."/>
            <person name="Lee S.K."/>
        </authorList>
    </citation>
    <scope>NUCLEOTIDE SEQUENCE [LARGE SCALE GENOMIC DNA]</scope>
    <source>
        <tissue evidence="2">Muscle</tissue>
    </source>
</reference>
<dbReference type="AlphaFoldDB" id="A0A4Z2HHM8"/>
<feature type="region of interest" description="Disordered" evidence="1">
    <location>
        <begin position="286"/>
        <end position="340"/>
    </location>
</feature>
<feature type="compositionally biased region" description="Basic and acidic residues" evidence="1">
    <location>
        <begin position="112"/>
        <end position="126"/>
    </location>
</feature>
<feature type="region of interest" description="Disordered" evidence="1">
    <location>
        <begin position="371"/>
        <end position="407"/>
    </location>
</feature>
<evidence type="ECO:0000313" key="2">
    <source>
        <dbReference type="EMBL" id="TNN64443.1"/>
    </source>
</evidence>
<accession>A0A4Z2HHM8</accession>
<protein>
    <submittedName>
        <fullName evidence="2">Uncharacterized protein</fullName>
    </submittedName>
</protein>
<feature type="compositionally biased region" description="Polar residues" evidence="1">
    <location>
        <begin position="311"/>
        <end position="326"/>
    </location>
</feature>
<feature type="region of interest" description="Disordered" evidence="1">
    <location>
        <begin position="61"/>
        <end position="83"/>
    </location>
</feature>
<name>A0A4Z2HHM8_9TELE</name>
<feature type="region of interest" description="Disordered" evidence="1">
    <location>
        <begin position="208"/>
        <end position="247"/>
    </location>
</feature>
<feature type="compositionally biased region" description="Basic and acidic residues" evidence="1">
    <location>
        <begin position="380"/>
        <end position="407"/>
    </location>
</feature>
<dbReference type="EMBL" id="SRLO01000252">
    <property type="protein sequence ID" value="TNN64443.1"/>
    <property type="molecule type" value="Genomic_DNA"/>
</dbReference>
<keyword evidence="3" id="KW-1185">Reference proteome</keyword>
<evidence type="ECO:0000313" key="3">
    <source>
        <dbReference type="Proteomes" id="UP000314294"/>
    </source>
</evidence>
<sequence>MVNMRSAARYIPLWLRPICPSLGGRLLLCGAGKKRSVSRRRQVSLGGLVAAHLVLGEREHLRHPPAAAGRGGGRRSRRHDADVLSAAAASRGSLCSVCAAGSGGARPSSARQAERNANEERRREEVRLQPEEVRLQREEVRLQPEEVRLQREEVRLQPGLRPDAPLKLLDLPSRRTRYRNRSPTSTRHHWPQLELQLTARWRCVRGQHQLTRVDPNPEEPEGSGRDGAHETCPAGKERTKEERGEASRLQLVFPPHIWTYCLARDSAADAVPYGVNISSEPLRLNAATERLPEDTKDARGRQGRPRGGKLQPSSFNPQASSLNLNLHPQPQPQSSTSTSILNLNPGASWLHGSAEGIVSLVSSSLCLPCEQKASQWEPPQEERGGGVMEERAERRRCNGGESREEEV</sequence>
<gene>
    <name evidence="2" type="ORF">EYF80_025294</name>
</gene>
<evidence type="ECO:0000256" key="1">
    <source>
        <dbReference type="SAM" id="MobiDB-lite"/>
    </source>
</evidence>